<feature type="domain" description="4Fe-4S ferredoxin-type" evidence="12">
    <location>
        <begin position="132"/>
        <end position="163"/>
    </location>
</feature>
<dbReference type="InterPro" id="IPR017839">
    <property type="entry name" value="DMSO_Rdtase_II_Fe-S_su"/>
</dbReference>
<comment type="caution">
    <text evidence="13">The sequence shown here is derived from an EMBL/GenBank/DDBJ whole genome shotgun (WGS) entry which is preliminary data.</text>
</comment>
<dbReference type="GO" id="GO:0016020">
    <property type="term" value="C:membrane"/>
    <property type="evidence" value="ECO:0007669"/>
    <property type="project" value="TreeGrafter"/>
</dbReference>
<keyword evidence="5" id="KW-0004">4Fe-4S</keyword>
<dbReference type="GO" id="GO:0030313">
    <property type="term" value="C:cell envelope"/>
    <property type="evidence" value="ECO:0007669"/>
    <property type="project" value="UniProtKB-SubCell"/>
</dbReference>
<evidence type="ECO:0000256" key="5">
    <source>
        <dbReference type="ARBA" id="ARBA00022485"/>
    </source>
</evidence>
<comment type="cofactor">
    <cofactor evidence="2">
        <name>[4Fe-4S] cluster</name>
        <dbReference type="ChEBI" id="CHEBI:49883"/>
    </cofactor>
</comment>
<dbReference type="GO" id="GO:0051539">
    <property type="term" value="F:4 iron, 4 sulfur cluster binding"/>
    <property type="evidence" value="ECO:0007669"/>
    <property type="project" value="UniProtKB-KW"/>
</dbReference>
<evidence type="ECO:0000256" key="3">
    <source>
        <dbReference type="ARBA" id="ARBA00004196"/>
    </source>
</evidence>
<name>A0A0M2UR05_9BACT</name>
<reference evidence="13 14" key="1">
    <citation type="journal article" date="2013" name="BMC Microbiol.">
        <title>Identification of the type II cytochrome c maturation pathway in anammox bacteria by comparative genomics.</title>
        <authorList>
            <person name="Ferousi C."/>
            <person name="Speth D.R."/>
            <person name="Reimann J."/>
            <person name="Op den Camp H.J."/>
            <person name="Allen J.W."/>
            <person name="Keltjens J.T."/>
            <person name="Jetten M.S."/>
        </authorList>
    </citation>
    <scope>NUCLEOTIDE SEQUENCE [LARGE SCALE GENOMIC DNA]</scope>
    <source>
        <strain evidence="13">RU1</strain>
    </source>
</reference>
<dbReference type="Gene3D" id="3.30.70.20">
    <property type="match status" value="4"/>
</dbReference>
<proteinExistence type="predicted"/>
<keyword evidence="9" id="KW-0408">Iron</keyword>
<evidence type="ECO:0000256" key="8">
    <source>
        <dbReference type="ARBA" id="ARBA00022982"/>
    </source>
</evidence>
<gene>
    <name evidence="13" type="ORF">BROFUL_03228</name>
</gene>
<evidence type="ECO:0000256" key="1">
    <source>
        <dbReference type="ARBA" id="ARBA00001927"/>
    </source>
</evidence>
<evidence type="ECO:0000256" key="6">
    <source>
        <dbReference type="ARBA" id="ARBA00022723"/>
    </source>
</evidence>
<keyword evidence="7" id="KW-0677">Repeat</keyword>
<evidence type="ECO:0000256" key="4">
    <source>
        <dbReference type="ARBA" id="ARBA00022448"/>
    </source>
</evidence>
<dbReference type="GO" id="GO:0009061">
    <property type="term" value="P:anaerobic respiration"/>
    <property type="evidence" value="ECO:0007669"/>
    <property type="project" value="InterPro"/>
</dbReference>
<comment type="cofactor">
    <cofactor evidence="1">
        <name>[3Fe-4S] cluster</name>
        <dbReference type="ChEBI" id="CHEBI:21137"/>
    </cofactor>
</comment>
<comment type="subcellular location">
    <subcellularLocation>
        <location evidence="3">Cell envelope</location>
    </subcellularLocation>
</comment>
<dbReference type="InterPro" id="IPR017896">
    <property type="entry name" value="4Fe4S_Fe-S-bd"/>
</dbReference>
<dbReference type="EMBL" id="LAQJ01000295">
    <property type="protein sequence ID" value="KKO18080.1"/>
    <property type="molecule type" value="Genomic_DNA"/>
</dbReference>
<evidence type="ECO:0000313" key="13">
    <source>
        <dbReference type="EMBL" id="KKO18080.1"/>
    </source>
</evidence>
<dbReference type="PANTHER" id="PTHR43518:SF1">
    <property type="entry name" value="RESPIRATORY NITRATE REDUCTASE 1 BETA CHAIN"/>
    <property type="match status" value="1"/>
</dbReference>
<dbReference type="PROSITE" id="PS51379">
    <property type="entry name" value="4FE4S_FER_2"/>
    <property type="match status" value="3"/>
</dbReference>
<dbReference type="PANTHER" id="PTHR43518">
    <property type="entry name" value="NITRATE REDUCTASE BETA SUBUNIT"/>
    <property type="match status" value="1"/>
</dbReference>
<protein>
    <submittedName>
        <fullName evidence="13">Molybdopterin oxidoreductase, beta (Fe-S) subunit</fullName>
    </submittedName>
</protein>
<dbReference type="SUPFAM" id="SSF54862">
    <property type="entry name" value="4Fe-4S ferredoxins"/>
    <property type="match status" value="1"/>
</dbReference>
<evidence type="ECO:0000256" key="9">
    <source>
        <dbReference type="ARBA" id="ARBA00023004"/>
    </source>
</evidence>
<evidence type="ECO:0000256" key="10">
    <source>
        <dbReference type="ARBA" id="ARBA00023014"/>
    </source>
</evidence>
<dbReference type="GO" id="GO:0009055">
    <property type="term" value="F:electron transfer activity"/>
    <property type="evidence" value="ECO:0007669"/>
    <property type="project" value="TreeGrafter"/>
</dbReference>
<sequence length="344" mass="39628">MPIMKQIRMVADLNKCLGCQTCTMSCKTMWTDRNQGQTHMYWINVETRPGKGYPKNWETQGGWFTADRNNIPLPNINEDYGAPWEYNHHEVLKTEGGDSQASNLIPSPVPSGSNAYASNWDEDVGKGTFPNSYYFYLPRICNHCTDPPCLEACPRQAIYKRKEDGIVLIDPKRCRGYRYCIKGCPYKKIYYNPVEKISQKCIFCYPRIEQRKGNFCAAQCVGRIYWVGYAEDANSNVYKLVNKWKVALRLHPEYKTEPNVFYIPPLSPPTYSFAGKLTTSPRIPIEMLAKMFGDTYDQSYDQRVARIRQISDIIQSEREKVSSGGSSELIDILISRSETERFQL</sequence>
<dbReference type="Pfam" id="PF13247">
    <property type="entry name" value="Fer4_11"/>
    <property type="match status" value="1"/>
</dbReference>
<keyword evidence="6" id="KW-0479">Metal-binding</keyword>
<evidence type="ECO:0000256" key="11">
    <source>
        <dbReference type="ARBA" id="ARBA00023291"/>
    </source>
</evidence>
<dbReference type="GO" id="GO:0051538">
    <property type="term" value="F:3 iron, 4 sulfur cluster binding"/>
    <property type="evidence" value="ECO:0007669"/>
    <property type="project" value="UniProtKB-KW"/>
</dbReference>
<evidence type="ECO:0000313" key="14">
    <source>
        <dbReference type="Proteomes" id="UP000034954"/>
    </source>
</evidence>
<dbReference type="AlphaFoldDB" id="A0A0M2UR05"/>
<feature type="domain" description="4Fe-4S ferredoxin-type" evidence="12">
    <location>
        <begin position="7"/>
        <end position="36"/>
    </location>
</feature>
<dbReference type="GO" id="GO:0042597">
    <property type="term" value="C:periplasmic space"/>
    <property type="evidence" value="ECO:0007669"/>
    <property type="project" value="InterPro"/>
</dbReference>
<keyword evidence="10" id="KW-0411">Iron-sulfur</keyword>
<evidence type="ECO:0000256" key="2">
    <source>
        <dbReference type="ARBA" id="ARBA00001966"/>
    </source>
</evidence>
<evidence type="ECO:0000256" key="7">
    <source>
        <dbReference type="ARBA" id="ARBA00022737"/>
    </source>
</evidence>
<evidence type="ECO:0000259" key="12">
    <source>
        <dbReference type="PROSITE" id="PS51379"/>
    </source>
</evidence>
<dbReference type="PATRIC" id="fig|380242.3.peg.3974"/>
<keyword evidence="4" id="KW-0813">Transport</keyword>
<keyword evidence="11" id="KW-0003">3Fe-4S</keyword>
<keyword evidence="8" id="KW-0249">Electron transport</keyword>
<dbReference type="Proteomes" id="UP000034954">
    <property type="component" value="Unassembled WGS sequence"/>
</dbReference>
<organism evidence="13 14">
    <name type="scientific">Candidatus Brocadia fulgida</name>
    <dbReference type="NCBI Taxonomy" id="380242"/>
    <lineage>
        <taxon>Bacteria</taxon>
        <taxon>Pseudomonadati</taxon>
        <taxon>Planctomycetota</taxon>
        <taxon>Candidatus Brocadiia</taxon>
        <taxon>Candidatus Brocadiales</taxon>
        <taxon>Candidatus Brocadiaceae</taxon>
        <taxon>Candidatus Brocadia</taxon>
    </lineage>
</organism>
<keyword evidence="14" id="KW-1185">Reference proteome</keyword>
<dbReference type="CDD" id="cd10555">
    <property type="entry name" value="EBDH_beta"/>
    <property type="match status" value="1"/>
</dbReference>
<accession>A0A0M2UR05</accession>
<feature type="domain" description="4Fe-4S ferredoxin-type" evidence="12">
    <location>
        <begin position="165"/>
        <end position="194"/>
    </location>
</feature>
<dbReference type="GO" id="GO:0046872">
    <property type="term" value="F:metal ion binding"/>
    <property type="evidence" value="ECO:0007669"/>
    <property type="project" value="UniProtKB-KW"/>
</dbReference>